<evidence type="ECO:0000259" key="10">
    <source>
        <dbReference type="SMART" id="SM01003"/>
    </source>
</evidence>
<name>A0A2R4BRH5_THAAR</name>
<evidence type="ECO:0000256" key="2">
    <source>
        <dbReference type="ARBA" id="ARBA00005689"/>
    </source>
</evidence>
<dbReference type="KEGG" id="tak:Tharo_3058"/>
<dbReference type="GO" id="GO:0050661">
    <property type="term" value="F:NADP binding"/>
    <property type="evidence" value="ECO:0007669"/>
    <property type="project" value="TreeGrafter"/>
</dbReference>
<evidence type="ECO:0000259" key="9">
    <source>
        <dbReference type="SMART" id="SM01002"/>
    </source>
</evidence>
<evidence type="ECO:0000256" key="7">
    <source>
        <dbReference type="ARBA" id="ARBA00023027"/>
    </source>
</evidence>
<dbReference type="EC" id="7.1.1.1" evidence="3"/>
<gene>
    <name evidence="11" type="ORF">Tharo_3058</name>
</gene>
<dbReference type="SUPFAM" id="SSF51735">
    <property type="entry name" value="NAD(P)-binding Rossmann-fold domains"/>
    <property type="match status" value="1"/>
</dbReference>
<proteinExistence type="inferred from homology"/>
<dbReference type="InterPro" id="IPR008143">
    <property type="entry name" value="Ala_DH/PNT_CS2"/>
</dbReference>
<dbReference type="PROSITE" id="PS00837">
    <property type="entry name" value="ALADH_PNT_2"/>
    <property type="match status" value="1"/>
</dbReference>
<keyword evidence="11" id="KW-0560">Oxidoreductase</keyword>
<protein>
    <recommendedName>
        <fullName evidence="3">proton-translocating NAD(P)(+) transhydrogenase</fullName>
        <ecNumber evidence="3">7.1.1.1</ecNumber>
    </recommendedName>
</protein>
<dbReference type="AlphaFoldDB" id="A0A2R4BRH5"/>
<feature type="domain" description="Alanine dehydrogenase/pyridine nucleotide transhydrogenase N-terminal" evidence="10">
    <location>
        <begin position="6"/>
        <end position="139"/>
    </location>
</feature>
<evidence type="ECO:0000256" key="8">
    <source>
        <dbReference type="ARBA" id="ARBA00048202"/>
    </source>
</evidence>
<evidence type="ECO:0000313" key="12">
    <source>
        <dbReference type="Proteomes" id="UP000241885"/>
    </source>
</evidence>
<dbReference type="InterPro" id="IPR036291">
    <property type="entry name" value="NAD(P)-bd_dom_sf"/>
</dbReference>
<feature type="domain" description="Alanine dehydrogenase/pyridine nucleotide transhydrogenase NAD(H)-binding" evidence="9">
    <location>
        <begin position="148"/>
        <end position="310"/>
    </location>
</feature>
<dbReference type="PANTHER" id="PTHR10160">
    <property type="entry name" value="NAD(P) TRANSHYDROGENASE"/>
    <property type="match status" value="1"/>
</dbReference>
<keyword evidence="4" id="KW-0547">Nucleotide-binding</keyword>
<evidence type="ECO:0000313" key="11">
    <source>
        <dbReference type="EMBL" id="AVR89939.1"/>
    </source>
</evidence>
<evidence type="ECO:0000256" key="4">
    <source>
        <dbReference type="ARBA" id="ARBA00022741"/>
    </source>
</evidence>
<sequence length="381" mass="40264">MPLTIGIPTEVVVGERRLCVVPDVVRKYRELGAQLLMQSGAGVSAHLGDDMFADVRFAASAGEVFAAADVVLCVQPPRTESIAAMKPGSVLLGLLQPWSSEERVRLFMERGITAFAMELLPRISRAQSMDILSSQGAVAGYECALIAADHSPKFFPMLTYAAGTIRPAKVLVIGAGVAGLQAIATARRIGAMVEAYDVRPETREQIESLGAKFIDTGVAAAGAGGYARELTEEEKAQQAERLAKAIAQCDALITTAAIPGRRAPRIVTAAMLARMKPGAVVVDMAAESGGNVEGTVAGEKVWIDDVLVIGPTHIASRMPIHASEMIAKNLFNFIAPFIKDGALALDWGDEVIAGSCLTHNGEVRHAGVRQALGLTPEQEEV</sequence>
<accession>A0A2R4BRH5</accession>
<evidence type="ECO:0000256" key="6">
    <source>
        <dbReference type="ARBA" id="ARBA00022967"/>
    </source>
</evidence>
<organism evidence="11 12">
    <name type="scientific">Thauera aromatica K172</name>
    <dbReference type="NCBI Taxonomy" id="44139"/>
    <lineage>
        <taxon>Bacteria</taxon>
        <taxon>Pseudomonadati</taxon>
        <taxon>Pseudomonadota</taxon>
        <taxon>Betaproteobacteria</taxon>
        <taxon>Rhodocyclales</taxon>
        <taxon>Zoogloeaceae</taxon>
        <taxon>Thauera</taxon>
    </lineage>
</organism>
<reference evidence="11 12" key="1">
    <citation type="submission" date="2018-03" db="EMBL/GenBank/DDBJ databases">
        <title>Complete genome sequence of Thauera aromatica, a model organism for studying aromatic compound degradation under denitrifying conditions.</title>
        <authorList>
            <person name="Lo H.-Y."/>
            <person name="Goris T."/>
            <person name="Boll M."/>
            <person name="Mueller J.A."/>
        </authorList>
    </citation>
    <scope>NUCLEOTIDE SEQUENCE [LARGE SCALE GENOMIC DNA]</scope>
    <source>
        <strain evidence="11 12">K172</strain>
    </source>
</reference>
<dbReference type="CDD" id="cd05304">
    <property type="entry name" value="Rubrum_tdh"/>
    <property type="match status" value="1"/>
</dbReference>
<keyword evidence="7" id="KW-0520">NAD</keyword>
<comment type="function">
    <text evidence="1">The transhydrogenation between NADH and NADP is coupled to respiration and ATP hydrolysis and functions as a proton pump across the membrane.</text>
</comment>
<dbReference type="SMART" id="SM01003">
    <property type="entry name" value="AlaDh_PNT_N"/>
    <property type="match status" value="1"/>
</dbReference>
<evidence type="ECO:0000256" key="3">
    <source>
        <dbReference type="ARBA" id="ARBA00012943"/>
    </source>
</evidence>
<dbReference type="SMART" id="SM01002">
    <property type="entry name" value="AlaDh_PNT_C"/>
    <property type="match status" value="1"/>
</dbReference>
<dbReference type="GO" id="GO:0008750">
    <property type="term" value="F:proton-translocating NAD(P)+ transhydrogenase activity"/>
    <property type="evidence" value="ECO:0007669"/>
    <property type="project" value="UniProtKB-EC"/>
</dbReference>
<dbReference type="RefSeq" id="WP_107221973.1">
    <property type="nucleotide sequence ID" value="NZ_CP028339.1"/>
</dbReference>
<evidence type="ECO:0000256" key="5">
    <source>
        <dbReference type="ARBA" id="ARBA00022857"/>
    </source>
</evidence>
<dbReference type="SUPFAM" id="SSF52283">
    <property type="entry name" value="Formate/glycerate dehydrogenase catalytic domain-like"/>
    <property type="match status" value="1"/>
</dbReference>
<dbReference type="InterPro" id="IPR007886">
    <property type="entry name" value="AlaDH/PNT_N"/>
</dbReference>
<dbReference type="Gene3D" id="3.40.50.720">
    <property type="entry name" value="NAD(P)-binding Rossmann-like Domain"/>
    <property type="match status" value="2"/>
</dbReference>
<comment type="similarity">
    <text evidence="2">Belongs to the AlaDH/PNT family.</text>
</comment>
<dbReference type="Proteomes" id="UP000241885">
    <property type="component" value="Chromosome"/>
</dbReference>
<dbReference type="EMBL" id="CP028339">
    <property type="protein sequence ID" value="AVR89939.1"/>
    <property type="molecule type" value="Genomic_DNA"/>
</dbReference>
<dbReference type="OrthoDB" id="9804592at2"/>
<dbReference type="GO" id="GO:0006740">
    <property type="term" value="P:NADPH regeneration"/>
    <property type="evidence" value="ECO:0007669"/>
    <property type="project" value="TreeGrafter"/>
</dbReference>
<dbReference type="PANTHER" id="PTHR10160:SF19">
    <property type="entry name" value="PROTON-TRANSLOCATING NAD(P)(+) TRANSHYDROGENASE"/>
    <property type="match status" value="1"/>
</dbReference>
<keyword evidence="12" id="KW-1185">Reference proteome</keyword>
<dbReference type="GO" id="GO:0005886">
    <property type="term" value="C:plasma membrane"/>
    <property type="evidence" value="ECO:0007669"/>
    <property type="project" value="TreeGrafter"/>
</dbReference>
<keyword evidence="5" id="KW-0521">NADP</keyword>
<keyword evidence="6" id="KW-1278">Translocase</keyword>
<comment type="catalytic activity">
    <reaction evidence="8">
        <text>NAD(+) + NADPH + H(+)(in) = NADH + NADP(+) + H(+)(out)</text>
        <dbReference type="Rhea" id="RHEA:47992"/>
        <dbReference type="ChEBI" id="CHEBI:15378"/>
        <dbReference type="ChEBI" id="CHEBI:57540"/>
        <dbReference type="ChEBI" id="CHEBI:57783"/>
        <dbReference type="ChEBI" id="CHEBI:57945"/>
        <dbReference type="ChEBI" id="CHEBI:58349"/>
        <dbReference type="EC" id="7.1.1.1"/>
    </reaction>
</comment>
<evidence type="ECO:0000256" key="1">
    <source>
        <dbReference type="ARBA" id="ARBA00003943"/>
    </source>
</evidence>
<dbReference type="Pfam" id="PF01262">
    <property type="entry name" value="AlaDh_PNT_C"/>
    <property type="match status" value="1"/>
</dbReference>
<dbReference type="Pfam" id="PF05222">
    <property type="entry name" value="AlaDh_PNT_N"/>
    <property type="match status" value="1"/>
</dbReference>
<dbReference type="GO" id="GO:0016491">
    <property type="term" value="F:oxidoreductase activity"/>
    <property type="evidence" value="ECO:0007669"/>
    <property type="project" value="UniProtKB-KW"/>
</dbReference>
<dbReference type="InterPro" id="IPR007698">
    <property type="entry name" value="AlaDH/PNT_NAD(H)-bd"/>
</dbReference>